<proteinExistence type="predicted"/>
<reference evidence="2 3" key="1">
    <citation type="journal article" date="2021" name="Elife">
        <title>Chloroplast acquisition without the gene transfer in kleptoplastic sea slugs, Plakobranchus ocellatus.</title>
        <authorList>
            <person name="Maeda T."/>
            <person name="Takahashi S."/>
            <person name="Yoshida T."/>
            <person name="Shimamura S."/>
            <person name="Takaki Y."/>
            <person name="Nagai Y."/>
            <person name="Toyoda A."/>
            <person name="Suzuki Y."/>
            <person name="Arimoto A."/>
            <person name="Ishii H."/>
            <person name="Satoh N."/>
            <person name="Nishiyama T."/>
            <person name="Hasebe M."/>
            <person name="Maruyama T."/>
            <person name="Minagawa J."/>
            <person name="Obokata J."/>
            <person name="Shigenobu S."/>
        </authorList>
    </citation>
    <scope>NUCLEOTIDE SEQUENCE [LARGE SCALE GENOMIC DNA]</scope>
</reference>
<evidence type="ECO:0000256" key="1">
    <source>
        <dbReference type="SAM" id="MobiDB-lite"/>
    </source>
</evidence>
<dbReference type="EMBL" id="BLXT01001848">
    <property type="protein sequence ID" value="GFN88433.1"/>
    <property type="molecule type" value="Genomic_DNA"/>
</dbReference>
<feature type="region of interest" description="Disordered" evidence="1">
    <location>
        <begin position="1"/>
        <end position="25"/>
    </location>
</feature>
<organism evidence="2 3">
    <name type="scientific">Plakobranchus ocellatus</name>
    <dbReference type="NCBI Taxonomy" id="259542"/>
    <lineage>
        <taxon>Eukaryota</taxon>
        <taxon>Metazoa</taxon>
        <taxon>Spiralia</taxon>
        <taxon>Lophotrochozoa</taxon>
        <taxon>Mollusca</taxon>
        <taxon>Gastropoda</taxon>
        <taxon>Heterobranchia</taxon>
        <taxon>Euthyneura</taxon>
        <taxon>Panpulmonata</taxon>
        <taxon>Sacoglossa</taxon>
        <taxon>Placobranchoidea</taxon>
        <taxon>Plakobranchidae</taxon>
        <taxon>Plakobranchus</taxon>
    </lineage>
</organism>
<name>A0AAV3Z319_9GAST</name>
<evidence type="ECO:0000313" key="3">
    <source>
        <dbReference type="Proteomes" id="UP000735302"/>
    </source>
</evidence>
<accession>A0AAV3Z319</accession>
<dbReference type="AlphaFoldDB" id="A0AAV3Z319"/>
<keyword evidence="3" id="KW-1185">Reference proteome</keyword>
<sequence>MLMDSDFRVDLDNVEDESEIENGEQVDLECESHNDDNSSADPPMLQGLEIKRGEEFGLHLIIHNGWMLNQEKQRATVGLSQSLSQVSTKLIVDESSREIDC</sequence>
<comment type="caution">
    <text evidence="2">The sequence shown here is derived from an EMBL/GenBank/DDBJ whole genome shotgun (WGS) entry which is preliminary data.</text>
</comment>
<dbReference type="Proteomes" id="UP000735302">
    <property type="component" value="Unassembled WGS sequence"/>
</dbReference>
<feature type="compositionally biased region" description="Basic and acidic residues" evidence="1">
    <location>
        <begin position="1"/>
        <end position="11"/>
    </location>
</feature>
<feature type="compositionally biased region" description="Acidic residues" evidence="1">
    <location>
        <begin position="12"/>
        <end position="25"/>
    </location>
</feature>
<evidence type="ECO:0000313" key="2">
    <source>
        <dbReference type="EMBL" id="GFN88433.1"/>
    </source>
</evidence>
<gene>
    <name evidence="2" type="ORF">PoB_001493900</name>
</gene>
<protein>
    <submittedName>
        <fullName evidence="2">Uncharacterized protein</fullName>
    </submittedName>
</protein>